<evidence type="ECO:0000313" key="3">
    <source>
        <dbReference type="Proteomes" id="UP000309174"/>
    </source>
</evidence>
<keyword evidence="1" id="KW-0472">Membrane</keyword>
<keyword evidence="1" id="KW-1133">Transmembrane helix</keyword>
<evidence type="ECO:0000313" key="2">
    <source>
        <dbReference type="EMBL" id="TMR03783.1"/>
    </source>
</evidence>
<dbReference type="OrthoDB" id="154293at2"/>
<gene>
    <name evidence="2" type="ORF">ETD83_09760</name>
</gene>
<keyword evidence="3" id="KW-1185">Reference proteome</keyword>
<feature type="transmembrane region" description="Helical" evidence="1">
    <location>
        <begin position="20"/>
        <end position="41"/>
    </location>
</feature>
<keyword evidence="1" id="KW-0812">Transmembrane</keyword>
<dbReference type="Proteomes" id="UP000309174">
    <property type="component" value="Unassembled WGS sequence"/>
</dbReference>
<accession>A0A5C4JFS5</accession>
<sequence>MSAWLGPPIKRAMPHTMRNIPAPEGAVISVVITGFGSWACVRGNERWELRRSEPGPAIGGTPDVLIGLDPDTAWRLCTRGITPARAIERARIEGDRALGEAALQIVSIIHPGDDAPDQRM</sequence>
<comment type="caution">
    <text evidence="2">The sequence shown here is derived from an EMBL/GenBank/DDBJ whole genome shotgun (WGS) entry which is preliminary data.</text>
</comment>
<reference evidence="2 3" key="1">
    <citation type="submission" date="2019-05" db="EMBL/GenBank/DDBJ databases">
        <title>Draft genome sequence of Actinomadura sp. 14C53.</title>
        <authorList>
            <person name="Saricaoglu S."/>
            <person name="Isik K."/>
        </authorList>
    </citation>
    <scope>NUCLEOTIDE SEQUENCE [LARGE SCALE GENOMIC DNA]</scope>
    <source>
        <strain evidence="2 3">14C53</strain>
    </source>
</reference>
<dbReference type="AlphaFoldDB" id="A0A5C4JFS5"/>
<name>A0A5C4JFS5_9ACTN</name>
<dbReference type="EMBL" id="VCKW01000036">
    <property type="protein sequence ID" value="TMR03783.1"/>
    <property type="molecule type" value="Genomic_DNA"/>
</dbReference>
<dbReference type="RefSeq" id="WP_138644741.1">
    <property type="nucleotide sequence ID" value="NZ_VCKW01000036.1"/>
</dbReference>
<organism evidence="2 3">
    <name type="scientific">Actinomadura soli</name>
    <dbReference type="NCBI Taxonomy" id="2508997"/>
    <lineage>
        <taxon>Bacteria</taxon>
        <taxon>Bacillati</taxon>
        <taxon>Actinomycetota</taxon>
        <taxon>Actinomycetes</taxon>
        <taxon>Streptosporangiales</taxon>
        <taxon>Thermomonosporaceae</taxon>
        <taxon>Actinomadura</taxon>
    </lineage>
</organism>
<evidence type="ECO:0000256" key="1">
    <source>
        <dbReference type="SAM" id="Phobius"/>
    </source>
</evidence>
<protein>
    <submittedName>
        <fullName evidence="2">Uncharacterized protein</fullName>
    </submittedName>
</protein>
<proteinExistence type="predicted"/>